<evidence type="ECO:0000313" key="1">
    <source>
        <dbReference type="EMBL" id="CAH2090704.1"/>
    </source>
</evidence>
<dbReference type="EMBL" id="CAKOGL010000010">
    <property type="protein sequence ID" value="CAH2090704.1"/>
    <property type="molecule type" value="Genomic_DNA"/>
</dbReference>
<dbReference type="Proteomes" id="UP001153954">
    <property type="component" value="Unassembled WGS sequence"/>
</dbReference>
<accession>A0AAU9TVH5</accession>
<reference evidence="1" key="1">
    <citation type="submission" date="2022-03" db="EMBL/GenBank/DDBJ databases">
        <authorList>
            <person name="Tunstrom K."/>
        </authorList>
    </citation>
    <scope>NUCLEOTIDE SEQUENCE</scope>
</reference>
<evidence type="ECO:0000313" key="2">
    <source>
        <dbReference type="Proteomes" id="UP001153954"/>
    </source>
</evidence>
<proteinExistence type="predicted"/>
<protein>
    <submittedName>
        <fullName evidence="1">Uncharacterized protein</fullName>
    </submittedName>
</protein>
<organism evidence="1 2">
    <name type="scientific">Euphydryas editha</name>
    <name type="common">Edith's checkerspot</name>
    <dbReference type="NCBI Taxonomy" id="104508"/>
    <lineage>
        <taxon>Eukaryota</taxon>
        <taxon>Metazoa</taxon>
        <taxon>Ecdysozoa</taxon>
        <taxon>Arthropoda</taxon>
        <taxon>Hexapoda</taxon>
        <taxon>Insecta</taxon>
        <taxon>Pterygota</taxon>
        <taxon>Neoptera</taxon>
        <taxon>Endopterygota</taxon>
        <taxon>Lepidoptera</taxon>
        <taxon>Glossata</taxon>
        <taxon>Ditrysia</taxon>
        <taxon>Papilionoidea</taxon>
        <taxon>Nymphalidae</taxon>
        <taxon>Nymphalinae</taxon>
        <taxon>Euphydryas</taxon>
    </lineage>
</organism>
<comment type="caution">
    <text evidence="1">The sequence shown here is derived from an EMBL/GenBank/DDBJ whole genome shotgun (WGS) entry which is preliminary data.</text>
</comment>
<dbReference type="AlphaFoldDB" id="A0AAU9TVH5"/>
<keyword evidence="2" id="KW-1185">Reference proteome</keyword>
<name>A0AAU9TVH5_EUPED</name>
<gene>
    <name evidence="1" type="ORF">EEDITHA_LOCUS6634</name>
</gene>
<sequence>MEFSVLRSEFKSDVKHGCLRSELESDVRLGRLRPELESDAADAVRCGPVRSGAVRREAGRCSSCAGCGRELHTHAIQPSYIRHRFSALVASDIM</sequence>